<keyword evidence="4 6" id="KW-1133">Transmembrane helix</keyword>
<evidence type="ECO:0000256" key="4">
    <source>
        <dbReference type="ARBA" id="ARBA00022989"/>
    </source>
</evidence>
<comment type="subcellular location">
    <subcellularLocation>
        <location evidence="1">Cell membrane</location>
        <topology evidence="1">Multi-pass membrane protein</topology>
    </subcellularLocation>
</comment>
<organism evidence="8 9">
    <name type="scientific">Brevibacterium luteolum</name>
    <dbReference type="NCBI Taxonomy" id="199591"/>
    <lineage>
        <taxon>Bacteria</taxon>
        <taxon>Bacillati</taxon>
        <taxon>Actinomycetota</taxon>
        <taxon>Actinomycetes</taxon>
        <taxon>Micrococcales</taxon>
        <taxon>Brevibacteriaceae</taxon>
        <taxon>Brevibacterium</taxon>
    </lineage>
</organism>
<dbReference type="InterPro" id="IPR018076">
    <property type="entry name" value="T2SS_GspF_dom"/>
</dbReference>
<dbReference type="RefSeq" id="WP_102162986.1">
    <property type="nucleotide sequence ID" value="NZ_PNFZ01000009.1"/>
</dbReference>
<dbReference type="Pfam" id="PF00482">
    <property type="entry name" value="T2SSF"/>
    <property type="match status" value="1"/>
</dbReference>
<keyword evidence="3 6" id="KW-0812">Transmembrane</keyword>
<dbReference type="AlphaFoldDB" id="A0A2N6PEQ5"/>
<dbReference type="PANTHER" id="PTHR35007">
    <property type="entry name" value="INTEGRAL MEMBRANE PROTEIN-RELATED"/>
    <property type="match status" value="1"/>
</dbReference>
<feature type="transmembrane region" description="Helical" evidence="6">
    <location>
        <begin position="123"/>
        <end position="143"/>
    </location>
</feature>
<dbReference type="OrthoDB" id="5185234at2"/>
<evidence type="ECO:0000256" key="3">
    <source>
        <dbReference type="ARBA" id="ARBA00022692"/>
    </source>
</evidence>
<evidence type="ECO:0000256" key="6">
    <source>
        <dbReference type="SAM" id="Phobius"/>
    </source>
</evidence>
<proteinExistence type="predicted"/>
<evidence type="ECO:0000256" key="5">
    <source>
        <dbReference type="ARBA" id="ARBA00023136"/>
    </source>
</evidence>
<feature type="transmembrane region" description="Helical" evidence="6">
    <location>
        <begin position="295"/>
        <end position="315"/>
    </location>
</feature>
<dbReference type="PANTHER" id="PTHR35007:SF2">
    <property type="entry name" value="PILUS ASSEMBLE PROTEIN"/>
    <property type="match status" value="1"/>
</dbReference>
<evidence type="ECO:0000259" key="7">
    <source>
        <dbReference type="Pfam" id="PF00482"/>
    </source>
</evidence>
<evidence type="ECO:0000313" key="8">
    <source>
        <dbReference type="EMBL" id="PMB97171.1"/>
    </source>
</evidence>
<feature type="transmembrane region" description="Helical" evidence="6">
    <location>
        <begin position="20"/>
        <end position="43"/>
    </location>
</feature>
<comment type="caution">
    <text evidence="8">The sequence shown here is derived from an EMBL/GenBank/DDBJ whole genome shotgun (WGS) entry which is preliminary data.</text>
</comment>
<evidence type="ECO:0000313" key="9">
    <source>
        <dbReference type="Proteomes" id="UP000235703"/>
    </source>
</evidence>
<evidence type="ECO:0000256" key="1">
    <source>
        <dbReference type="ARBA" id="ARBA00004651"/>
    </source>
</evidence>
<sequence length="325" mass="35053">MPFEIPFGLFGSVRIDPTHPAVVIATGLVLGLSLAFFVTNWPVFNRITLADRIAPYLRDQPRIAALFAETEPSDAGVRGILTSWLNRGGSWLTSRLTTNAGITARLDRLGPGETIERFRAQQLLLIAGGFGAGALLAAFVSVSRGPHPIIILGCLIFGAVAGHLLNDWWLSHRVRQREARILAEFPTIAELLALSITAGEGTVDALDRACRATEGELSRELAYTLAEARTGTPLVEALDHLGKRTGIQSIAQFVDGMAVAIARGTPLSEVLRAQATDVRDEGRRQLMELSGKKEVGMLVPVVIFVLPITVLFAIFPSLAVLNLSY</sequence>
<evidence type="ECO:0000256" key="2">
    <source>
        <dbReference type="ARBA" id="ARBA00022475"/>
    </source>
</evidence>
<keyword evidence="9" id="KW-1185">Reference proteome</keyword>
<feature type="transmembrane region" description="Helical" evidence="6">
    <location>
        <begin position="149"/>
        <end position="170"/>
    </location>
</feature>
<feature type="domain" description="Type II secretion system protein GspF" evidence="7">
    <location>
        <begin position="189"/>
        <end position="313"/>
    </location>
</feature>
<keyword evidence="5 6" id="KW-0472">Membrane</keyword>
<dbReference type="Proteomes" id="UP000235703">
    <property type="component" value="Unassembled WGS sequence"/>
</dbReference>
<accession>A0A2N6PEQ5</accession>
<gene>
    <name evidence="8" type="ORF">CJ198_12745</name>
</gene>
<dbReference type="GO" id="GO:0005886">
    <property type="term" value="C:plasma membrane"/>
    <property type="evidence" value="ECO:0007669"/>
    <property type="project" value="UniProtKB-SubCell"/>
</dbReference>
<name>A0A2N6PEQ5_9MICO</name>
<keyword evidence="2" id="KW-1003">Cell membrane</keyword>
<reference evidence="8 9" key="1">
    <citation type="submission" date="2017-09" db="EMBL/GenBank/DDBJ databases">
        <title>Bacterial strain isolated from the female urinary microbiota.</title>
        <authorList>
            <person name="Thomas-White K."/>
            <person name="Kumar N."/>
            <person name="Forster S."/>
            <person name="Putonti C."/>
            <person name="Lawley T."/>
            <person name="Wolfe A.J."/>
        </authorList>
    </citation>
    <scope>NUCLEOTIDE SEQUENCE [LARGE SCALE GENOMIC DNA]</scope>
    <source>
        <strain evidence="8 9">UMB0680</strain>
    </source>
</reference>
<protein>
    <submittedName>
        <fullName evidence="8">Type II secretion system protein</fullName>
    </submittedName>
</protein>
<dbReference type="EMBL" id="PNFZ01000009">
    <property type="protein sequence ID" value="PMB97171.1"/>
    <property type="molecule type" value="Genomic_DNA"/>
</dbReference>